<evidence type="ECO:0000256" key="1">
    <source>
        <dbReference type="ARBA" id="ARBA00022723"/>
    </source>
</evidence>
<evidence type="ECO:0000256" key="2">
    <source>
        <dbReference type="ARBA" id="ARBA00022771"/>
    </source>
</evidence>
<keyword evidence="2" id="KW-0863">Zinc-finger</keyword>
<proteinExistence type="predicted"/>
<feature type="domain" description="FLYWCH-type" evidence="4">
    <location>
        <begin position="194"/>
        <end position="253"/>
    </location>
</feature>
<evidence type="ECO:0000256" key="3">
    <source>
        <dbReference type="ARBA" id="ARBA00022833"/>
    </source>
</evidence>
<dbReference type="Pfam" id="PF04500">
    <property type="entry name" value="FLYWCH"/>
    <property type="match status" value="2"/>
</dbReference>
<accession>A0ABQ9GSG8</accession>
<evidence type="ECO:0000259" key="4">
    <source>
        <dbReference type="Pfam" id="PF04500"/>
    </source>
</evidence>
<dbReference type="InterPro" id="IPR007588">
    <property type="entry name" value="Znf_FLYWCH"/>
</dbReference>
<dbReference type="Proteomes" id="UP001159363">
    <property type="component" value="Chromosome 8"/>
</dbReference>
<keyword evidence="3" id="KW-0862">Zinc</keyword>
<organism evidence="5 6">
    <name type="scientific">Dryococelus australis</name>
    <dbReference type="NCBI Taxonomy" id="614101"/>
    <lineage>
        <taxon>Eukaryota</taxon>
        <taxon>Metazoa</taxon>
        <taxon>Ecdysozoa</taxon>
        <taxon>Arthropoda</taxon>
        <taxon>Hexapoda</taxon>
        <taxon>Insecta</taxon>
        <taxon>Pterygota</taxon>
        <taxon>Neoptera</taxon>
        <taxon>Polyneoptera</taxon>
        <taxon>Phasmatodea</taxon>
        <taxon>Verophasmatodea</taxon>
        <taxon>Anareolatae</taxon>
        <taxon>Phasmatidae</taxon>
        <taxon>Eurycanthinae</taxon>
        <taxon>Dryococelus</taxon>
    </lineage>
</organism>
<name>A0ABQ9GSG8_9NEOP</name>
<dbReference type="InterPro" id="IPR040312">
    <property type="entry name" value="FWCH1/FWCH2"/>
</dbReference>
<keyword evidence="6" id="KW-1185">Reference proteome</keyword>
<dbReference type="PANTHER" id="PTHR31665">
    <property type="entry name" value="FLYWCH FAMILY MEMBER 2-RELATED"/>
    <property type="match status" value="1"/>
</dbReference>
<dbReference type="EMBL" id="JARBHB010000009">
    <property type="protein sequence ID" value="KAJ8874970.1"/>
    <property type="molecule type" value="Genomic_DNA"/>
</dbReference>
<protein>
    <recommendedName>
        <fullName evidence="4">FLYWCH-type domain-containing protein</fullName>
    </recommendedName>
</protein>
<comment type="caution">
    <text evidence="5">The sequence shown here is derived from an EMBL/GenBank/DDBJ whole genome shotgun (WGS) entry which is preliminary data.</text>
</comment>
<evidence type="ECO:0000313" key="5">
    <source>
        <dbReference type="EMBL" id="KAJ8874970.1"/>
    </source>
</evidence>
<dbReference type="Gene3D" id="2.20.25.240">
    <property type="match status" value="2"/>
</dbReference>
<keyword evidence="1" id="KW-0479">Metal-binding</keyword>
<gene>
    <name evidence="5" type="ORF">PR048_022860</name>
</gene>
<sequence>MRVKRGEYSAAPECKSLVGGALQFSTSVRKKPQLIYNGFVYNCVYALSSGVRWECIDRKKHRCRACVTTKENQMVKTHAMHFHEPHTELIHKKNVTHSLTGHSWMPGEHSVGDVAHYSAAFSGIVARALASHHGDPGSIPGGFTPGFLHVGIMLDNATCQWVFSRYSPALTFHHRSDLGLEHVVLLFPGRMLEYVRSRQGRPLLVYDDHLFSEERAHGSRVFWKCTKWLIAKCRARIVTVGNTMIVKCGVHTHESQAQLIQQKRMKEFFTYQQKLMF</sequence>
<dbReference type="PANTHER" id="PTHR31665:SF0">
    <property type="entry name" value="FLYWCH FAMILY MEMBER 2"/>
    <property type="match status" value="1"/>
</dbReference>
<evidence type="ECO:0000313" key="6">
    <source>
        <dbReference type="Proteomes" id="UP001159363"/>
    </source>
</evidence>
<feature type="domain" description="FLYWCH-type" evidence="4">
    <location>
        <begin position="24"/>
        <end position="83"/>
    </location>
</feature>
<reference evidence="5 6" key="1">
    <citation type="submission" date="2023-02" db="EMBL/GenBank/DDBJ databases">
        <title>LHISI_Scaffold_Assembly.</title>
        <authorList>
            <person name="Stuart O.P."/>
            <person name="Cleave R."/>
            <person name="Magrath M.J.L."/>
            <person name="Mikheyev A.S."/>
        </authorList>
    </citation>
    <scope>NUCLEOTIDE SEQUENCE [LARGE SCALE GENOMIC DNA]</scope>
    <source>
        <strain evidence="5">Daus_M_001</strain>
        <tissue evidence="5">Leg muscle</tissue>
    </source>
</reference>